<keyword evidence="6" id="KW-0808">Transferase</keyword>
<evidence type="ECO:0000256" key="13">
    <source>
        <dbReference type="SAM" id="MobiDB-lite"/>
    </source>
</evidence>
<evidence type="ECO:0000313" key="17">
    <source>
        <dbReference type="Proteomes" id="UP001382935"/>
    </source>
</evidence>
<accession>A0ABZ2FX21</accession>
<feature type="modified residue" description="4-aspartylphosphate" evidence="12">
    <location>
        <position position="650"/>
    </location>
</feature>
<dbReference type="InterPro" id="IPR001789">
    <property type="entry name" value="Sig_transdc_resp-reg_receiver"/>
</dbReference>
<dbReference type="PANTHER" id="PTHR41523:SF7">
    <property type="entry name" value="HISTIDINE KINASE"/>
    <property type="match status" value="1"/>
</dbReference>
<evidence type="ECO:0000256" key="4">
    <source>
        <dbReference type="ARBA" id="ARBA00022630"/>
    </source>
</evidence>
<dbReference type="InterPro" id="IPR036890">
    <property type="entry name" value="HATPase_C_sf"/>
</dbReference>
<dbReference type="Pfam" id="PF07536">
    <property type="entry name" value="HWE_HK"/>
    <property type="match status" value="1"/>
</dbReference>
<dbReference type="PANTHER" id="PTHR41523">
    <property type="entry name" value="TWO-COMPONENT SYSTEM SENSOR PROTEIN"/>
    <property type="match status" value="1"/>
</dbReference>
<evidence type="ECO:0000256" key="6">
    <source>
        <dbReference type="ARBA" id="ARBA00022679"/>
    </source>
</evidence>
<keyword evidence="5" id="KW-0288">FMN</keyword>
<dbReference type="SMART" id="SM00911">
    <property type="entry name" value="HWE_HK"/>
    <property type="match status" value="1"/>
</dbReference>
<keyword evidence="8" id="KW-0547">Nucleotide-binding</keyword>
<evidence type="ECO:0000259" key="14">
    <source>
        <dbReference type="PROSITE" id="PS50110"/>
    </source>
</evidence>
<dbReference type="InterPro" id="IPR013656">
    <property type="entry name" value="PAS_4"/>
</dbReference>
<feature type="region of interest" description="Disordered" evidence="13">
    <location>
        <begin position="562"/>
        <end position="586"/>
    </location>
</feature>
<dbReference type="Gene3D" id="3.30.450.20">
    <property type="entry name" value="PAS domain"/>
    <property type="match status" value="3"/>
</dbReference>
<dbReference type="SMART" id="SM00448">
    <property type="entry name" value="REC"/>
    <property type="match status" value="1"/>
</dbReference>
<feature type="domain" description="PAC" evidence="15">
    <location>
        <begin position="336"/>
        <end position="390"/>
    </location>
</feature>
<protein>
    <recommendedName>
        <fullName evidence="2">histidine kinase</fullName>
        <ecNumber evidence="2">2.7.13.3</ecNumber>
    </recommendedName>
</protein>
<evidence type="ECO:0000256" key="12">
    <source>
        <dbReference type="PROSITE-ProRule" id="PRU00169"/>
    </source>
</evidence>
<evidence type="ECO:0000259" key="15">
    <source>
        <dbReference type="PROSITE" id="PS50113"/>
    </source>
</evidence>
<sequence>MGFLRPADWPTGLMGVVGMMLRSPAAMVLLWGETGLMIYNDAYAVLTQGVNKIALPVAEAWPEIADWNHERLAVARSGRTETYRNQRIVLHRHGRQDVIYFDLAYSPVLDDAGAIGGMMVVVTETTQEVLQDEMRAAAELRQRAMLDQMPGFAAVLTGPDHVFAYVNDAYREIGGEREYLGRPVKEVFPELESQGFFQILDRVYASGERFVANGIELQLSQNDNSSFVELLYEPIRDDAGQVIGIFVGGYDSTTIHRAVANLAEREAFLSEVLRSSTDCIKVLDLDGRLTFMSEGGQKVMEIDDFAAVAECPWPSFWEGEGNTHAKDALAAAREGRTAKFIASANTYKGNPKWWDVSVAPILGPDGKPAKILSVSRDTTELVEAQAQQRLLNAELGHRLKNVLTMVQAIASQTFRRAANVDEAAEAFAARLTAFGKATDVLTATAWDEASLKDIVASGLSAAEGFAERIEIEGGDMMVPGSAGLALTLALHELATNACKYGALSNEDGKVQIGWEATDHDPTSKRFRFNWKEVGGPPVSAPQKRGFGSRMIERSLNPISTATRPCGSIPRASNSRSMLRCRPPTGRGRVERMAADLTSNSILVVEDEPFVRDDLVDFFEDRGFTVYAAGDADEAIAILKRHPPIFAVLTDIEMPGSMDGLRLAHYVRDRHPPTLLLVASGVVRPKPEDLPVDALFFAKPFNPRVLLQQIRQA</sequence>
<keyword evidence="17" id="KW-1185">Reference proteome</keyword>
<evidence type="ECO:0000256" key="7">
    <source>
        <dbReference type="ARBA" id="ARBA00022737"/>
    </source>
</evidence>
<keyword evidence="7" id="KW-0677">Repeat</keyword>
<comment type="catalytic activity">
    <reaction evidence="1">
        <text>ATP + protein L-histidine = ADP + protein N-phospho-L-histidine.</text>
        <dbReference type="EC" id="2.7.13.3"/>
    </reaction>
</comment>
<evidence type="ECO:0000256" key="8">
    <source>
        <dbReference type="ARBA" id="ARBA00022741"/>
    </source>
</evidence>
<evidence type="ECO:0000256" key="1">
    <source>
        <dbReference type="ARBA" id="ARBA00000085"/>
    </source>
</evidence>
<reference evidence="16 17" key="1">
    <citation type="submission" date="2024-02" db="EMBL/GenBank/DDBJ databases">
        <title>Full genome sequence of Sphingomonas kaistensis.</title>
        <authorList>
            <person name="Poletto B.L."/>
            <person name="Silva G."/>
            <person name="Galante D."/>
            <person name="Campos K.R."/>
            <person name="Santos M.B.N."/>
            <person name="Sacchi C.T."/>
        </authorList>
    </citation>
    <scope>NUCLEOTIDE SEQUENCE [LARGE SCALE GENOMIC DNA]</scope>
    <source>
        <strain evidence="16 17">MA4R</strain>
    </source>
</reference>
<dbReference type="Gene3D" id="3.30.565.10">
    <property type="entry name" value="Histidine kinase-like ATPase, C-terminal domain"/>
    <property type="match status" value="1"/>
</dbReference>
<proteinExistence type="predicted"/>
<evidence type="ECO:0000313" key="16">
    <source>
        <dbReference type="EMBL" id="WWM69235.1"/>
    </source>
</evidence>
<keyword evidence="10" id="KW-0067">ATP-binding</keyword>
<dbReference type="SMART" id="SM00091">
    <property type="entry name" value="PAS"/>
    <property type="match status" value="2"/>
</dbReference>
<dbReference type="SUPFAM" id="SSF52172">
    <property type="entry name" value="CheY-like"/>
    <property type="match status" value="1"/>
</dbReference>
<keyword evidence="9" id="KW-0418">Kinase</keyword>
<organism evidence="16 17">
    <name type="scientific">Sphingomonas kaistensis</name>
    <dbReference type="NCBI Taxonomy" id="298708"/>
    <lineage>
        <taxon>Bacteria</taxon>
        <taxon>Pseudomonadati</taxon>
        <taxon>Pseudomonadota</taxon>
        <taxon>Alphaproteobacteria</taxon>
        <taxon>Sphingomonadales</taxon>
        <taxon>Sphingomonadaceae</taxon>
        <taxon>Sphingomonas</taxon>
    </lineage>
</organism>
<dbReference type="Gene3D" id="3.40.50.2300">
    <property type="match status" value="1"/>
</dbReference>
<dbReference type="InterPro" id="IPR011006">
    <property type="entry name" value="CheY-like_superfamily"/>
</dbReference>
<dbReference type="EC" id="2.7.13.3" evidence="2"/>
<dbReference type="PROSITE" id="PS50113">
    <property type="entry name" value="PAC"/>
    <property type="match status" value="2"/>
</dbReference>
<evidence type="ECO:0000256" key="2">
    <source>
        <dbReference type="ARBA" id="ARBA00012438"/>
    </source>
</evidence>
<dbReference type="InterPro" id="IPR000014">
    <property type="entry name" value="PAS"/>
</dbReference>
<feature type="domain" description="PAC" evidence="15">
    <location>
        <begin position="213"/>
        <end position="264"/>
    </location>
</feature>
<evidence type="ECO:0000256" key="10">
    <source>
        <dbReference type="ARBA" id="ARBA00022840"/>
    </source>
</evidence>
<dbReference type="Pfam" id="PF00072">
    <property type="entry name" value="Response_reg"/>
    <property type="match status" value="1"/>
</dbReference>
<keyword evidence="3 12" id="KW-0597">Phosphoprotein</keyword>
<keyword evidence="11" id="KW-0843">Virulence</keyword>
<dbReference type="PROSITE" id="PS50110">
    <property type="entry name" value="RESPONSE_REGULATORY"/>
    <property type="match status" value="1"/>
</dbReference>
<dbReference type="InterPro" id="IPR000700">
    <property type="entry name" value="PAS-assoc_C"/>
</dbReference>
<evidence type="ECO:0000256" key="5">
    <source>
        <dbReference type="ARBA" id="ARBA00022643"/>
    </source>
</evidence>
<dbReference type="InterPro" id="IPR011102">
    <property type="entry name" value="Sig_transdc_His_kinase_HWE"/>
</dbReference>
<dbReference type="RefSeq" id="WP_338501151.1">
    <property type="nucleotide sequence ID" value="NZ_CP145607.1"/>
</dbReference>
<dbReference type="SUPFAM" id="SSF55785">
    <property type="entry name" value="PYP-like sensor domain (PAS domain)"/>
    <property type="match status" value="2"/>
</dbReference>
<feature type="domain" description="Response regulatory" evidence="14">
    <location>
        <begin position="600"/>
        <end position="712"/>
    </location>
</feature>
<gene>
    <name evidence="16" type="ORF">V6R86_00585</name>
</gene>
<name>A0ABZ2FX21_9SPHN</name>
<evidence type="ECO:0000256" key="9">
    <source>
        <dbReference type="ARBA" id="ARBA00022777"/>
    </source>
</evidence>
<dbReference type="InterPro" id="IPR035965">
    <property type="entry name" value="PAS-like_dom_sf"/>
</dbReference>
<dbReference type="Pfam" id="PF08448">
    <property type="entry name" value="PAS_4"/>
    <property type="match status" value="2"/>
</dbReference>
<dbReference type="Proteomes" id="UP001382935">
    <property type="component" value="Chromosome"/>
</dbReference>
<evidence type="ECO:0000256" key="3">
    <source>
        <dbReference type="ARBA" id="ARBA00022553"/>
    </source>
</evidence>
<evidence type="ECO:0000256" key="11">
    <source>
        <dbReference type="ARBA" id="ARBA00023026"/>
    </source>
</evidence>
<dbReference type="EMBL" id="CP145607">
    <property type="protein sequence ID" value="WWM69235.1"/>
    <property type="molecule type" value="Genomic_DNA"/>
</dbReference>
<keyword evidence="4" id="KW-0285">Flavoprotein</keyword>